<organism evidence="2 3">
    <name type="scientific">Aspergillus campestris (strain IBT 28561)</name>
    <dbReference type="NCBI Taxonomy" id="1392248"/>
    <lineage>
        <taxon>Eukaryota</taxon>
        <taxon>Fungi</taxon>
        <taxon>Dikarya</taxon>
        <taxon>Ascomycota</taxon>
        <taxon>Pezizomycotina</taxon>
        <taxon>Eurotiomycetes</taxon>
        <taxon>Eurotiomycetidae</taxon>
        <taxon>Eurotiales</taxon>
        <taxon>Aspergillaceae</taxon>
        <taxon>Aspergillus</taxon>
        <taxon>Aspergillus subgen. Circumdati</taxon>
    </lineage>
</organism>
<reference evidence="2" key="1">
    <citation type="submission" date="2016-12" db="EMBL/GenBank/DDBJ databases">
        <title>The genomes of Aspergillus section Nigri reveals drivers in fungal speciation.</title>
        <authorList>
            <consortium name="DOE Joint Genome Institute"/>
            <person name="Vesth T.C."/>
            <person name="Nybo J."/>
            <person name="Theobald S."/>
            <person name="Brandl J."/>
            <person name="Frisvad J.C."/>
            <person name="Nielsen K.F."/>
            <person name="Lyhne E.K."/>
            <person name="Kogle M.E."/>
            <person name="Kuo A."/>
            <person name="Riley R."/>
            <person name="Clum A."/>
            <person name="Nolan M."/>
            <person name="Lipzen A."/>
            <person name="Salamov A."/>
            <person name="Henrissat B."/>
            <person name="Wiebenga A."/>
            <person name="De vries R.P."/>
            <person name="Grigoriev I.V."/>
            <person name="Mortensen U.H."/>
            <person name="Andersen M.R."/>
            <person name="Baker S.E."/>
        </authorList>
    </citation>
    <scope>NUCLEOTIDE SEQUENCE</scope>
    <source>
        <strain evidence="2">IBT 28561</strain>
    </source>
</reference>
<dbReference type="VEuPathDB" id="FungiDB:P168DRAFT_292738"/>
<comment type="caution">
    <text evidence="2">The sequence shown here is derived from an EMBL/GenBank/DDBJ whole genome shotgun (WGS) entry which is preliminary data.</text>
</comment>
<evidence type="ECO:0000256" key="1">
    <source>
        <dbReference type="SAM" id="MobiDB-lite"/>
    </source>
</evidence>
<protein>
    <submittedName>
        <fullName evidence="2">Uncharacterized protein</fullName>
    </submittedName>
</protein>
<accession>A0A2I1CVJ7</accession>
<feature type="compositionally biased region" description="Basic and acidic residues" evidence="1">
    <location>
        <begin position="36"/>
        <end position="49"/>
    </location>
</feature>
<gene>
    <name evidence="2" type="ORF">P168DRAFT_292738</name>
</gene>
<name>A0A2I1CVJ7_ASPC2</name>
<dbReference type="OrthoDB" id="5419162at2759"/>
<dbReference type="RefSeq" id="XP_024690245.1">
    <property type="nucleotide sequence ID" value="XM_024837654.1"/>
</dbReference>
<proteinExistence type="predicted"/>
<feature type="compositionally biased region" description="Polar residues" evidence="1">
    <location>
        <begin position="50"/>
        <end position="66"/>
    </location>
</feature>
<dbReference type="Proteomes" id="UP000234254">
    <property type="component" value="Unassembled WGS sequence"/>
</dbReference>
<dbReference type="GeneID" id="36545178"/>
<evidence type="ECO:0000313" key="3">
    <source>
        <dbReference type="Proteomes" id="UP000234254"/>
    </source>
</evidence>
<sequence length="66" mass="7642">MAATPNPQSSLKMVFQSEYSLLEEWAPQTLEDYSCIRKDTSPAQEHQRDMQTLSKKLQQNLSPRQT</sequence>
<dbReference type="AlphaFoldDB" id="A0A2I1CVJ7"/>
<dbReference type="EMBL" id="MSFM01000011">
    <property type="protein sequence ID" value="PKY01651.1"/>
    <property type="molecule type" value="Genomic_DNA"/>
</dbReference>
<feature type="region of interest" description="Disordered" evidence="1">
    <location>
        <begin position="36"/>
        <end position="66"/>
    </location>
</feature>
<keyword evidence="3" id="KW-1185">Reference proteome</keyword>
<evidence type="ECO:0000313" key="2">
    <source>
        <dbReference type="EMBL" id="PKY01651.1"/>
    </source>
</evidence>